<sequence>MGRVDEQIMIEFFERDAFPMGVAKEFQNLMSYPSLVFICSPSTASHLWITIDHMLDPEVNDWQMGDGNNKNKNDNKEKISFSILYAAKGQQEIRLGK</sequence>
<organism evidence="1 2">
    <name type="scientific">Polarella glacialis</name>
    <name type="common">Dinoflagellate</name>
    <dbReference type="NCBI Taxonomy" id="89957"/>
    <lineage>
        <taxon>Eukaryota</taxon>
        <taxon>Sar</taxon>
        <taxon>Alveolata</taxon>
        <taxon>Dinophyceae</taxon>
        <taxon>Suessiales</taxon>
        <taxon>Suessiaceae</taxon>
        <taxon>Polarella</taxon>
    </lineage>
</organism>
<evidence type="ECO:0000313" key="2">
    <source>
        <dbReference type="Proteomes" id="UP000654075"/>
    </source>
</evidence>
<dbReference type="Proteomes" id="UP000654075">
    <property type="component" value="Unassembled WGS sequence"/>
</dbReference>
<accession>A0A813F043</accession>
<gene>
    <name evidence="1" type="ORF">PGLA1383_LOCUS22741</name>
</gene>
<reference evidence="1" key="1">
    <citation type="submission" date="2021-02" db="EMBL/GenBank/DDBJ databases">
        <authorList>
            <person name="Dougan E. K."/>
            <person name="Rhodes N."/>
            <person name="Thang M."/>
            <person name="Chan C."/>
        </authorList>
    </citation>
    <scope>NUCLEOTIDE SEQUENCE</scope>
</reference>
<dbReference type="AlphaFoldDB" id="A0A813F043"/>
<proteinExistence type="predicted"/>
<comment type="caution">
    <text evidence="1">The sequence shown here is derived from an EMBL/GenBank/DDBJ whole genome shotgun (WGS) entry which is preliminary data.</text>
</comment>
<name>A0A813F043_POLGL</name>
<evidence type="ECO:0000313" key="1">
    <source>
        <dbReference type="EMBL" id="CAE8604589.1"/>
    </source>
</evidence>
<dbReference type="EMBL" id="CAJNNV010016649">
    <property type="protein sequence ID" value="CAE8604589.1"/>
    <property type="molecule type" value="Genomic_DNA"/>
</dbReference>
<protein>
    <submittedName>
        <fullName evidence="1">Uncharacterized protein</fullName>
    </submittedName>
</protein>
<keyword evidence="2" id="KW-1185">Reference proteome</keyword>